<dbReference type="OrthoDB" id="2733590at2759"/>
<sequence>MNHPANSPYIQWRKATTARGKKFEIGFLPNDTPKPKPKPKPTYPLTLPDFGIDMHWDVDRNGGEDNWKPTKPEIRDRAAITRYNLYDQKGETYRYILQFTNTAHYDYYFFDESGDSYENNTYRNGDHFIRYNSDRPDIVYIKGS</sequence>
<dbReference type="AlphaFoldDB" id="A0A0A1UM49"/>
<dbReference type="EMBL" id="JATN01000321">
    <property type="protein sequence ID" value="EUC59573.1"/>
    <property type="molecule type" value="Genomic_DNA"/>
</dbReference>
<evidence type="ECO:0000313" key="2">
    <source>
        <dbReference type="Proteomes" id="UP000030108"/>
    </source>
</evidence>
<gene>
    <name evidence="1" type="ORF">RSOL_320520</name>
</gene>
<name>A0A0A1UM49_9AGAM</name>
<evidence type="ECO:0000313" key="1">
    <source>
        <dbReference type="EMBL" id="EUC59573.1"/>
    </source>
</evidence>
<dbReference type="Proteomes" id="UP000030108">
    <property type="component" value="Unassembled WGS sequence"/>
</dbReference>
<feature type="non-terminal residue" evidence="1">
    <location>
        <position position="144"/>
    </location>
</feature>
<reference evidence="2" key="1">
    <citation type="journal article" date="2014" name="Genome Announc.">
        <title>Draft genome sequence of the plant-pathogenic soil fungus Rhizoctonia solani anastomosis group 3 strain Rhs1AP.</title>
        <authorList>
            <person name="Cubeta M.A."/>
            <person name="Thomas E."/>
            <person name="Dean R.A."/>
            <person name="Jabaji S."/>
            <person name="Neate S.M."/>
            <person name="Tavantzis S."/>
            <person name="Toda T."/>
            <person name="Vilgalys R."/>
            <person name="Bharathan N."/>
            <person name="Fedorova-Abrams N."/>
            <person name="Pakala S.B."/>
            <person name="Pakala S.M."/>
            <person name="Zafar N."/>
            <person name="Joardar V."/>
            <person name="Losada L."/>
            <person name="Nierman W.C."/>
        </authorList>
    </citation>
    <scope>NUCLEOTIDE SEQUENCE [LARGE SCALE GENOMIC DNA]</scope>
    <source>
        <strain evidence="2">AG-3</strain>
    </source>
</reference>
<proteinExistence type="predicted"/>
<organism evidence="1 2">
    <name type="scientific">Rhizoctonia solani AG-3 Rhs1AP</name>
    <dbReference type="NCBI Taxonomy" id="1086054"/>
    <lineage>
        <taxon>Eukaryota</taxon>
        <taxon>Fungi</taxon>
        <taxon>Dikarya</taxon>
        <taxon>Basidiomycota</taxon>
        <taxon>Agaricomycotina</taxon>
        <taxon>Agaricomycetes</taxon>
        <taxon>Cantharellales</taxon>
        <taxon>Ceratobasidiaceae</taxon>
        <taxon>Rhizoctonia</taxon>
    </lineage>
</organism>
<accession>A0A0A1UM49</accession>
<comment type="caution">
    <text evidence="1">The sequence shown here is derived from an EMBL/GenBank/DDBJ whole genome shotgun (WGS) entry which is preliminary data.</text>
</comment>
<protein>
    <submittedName>
        <fullName evidence="1">Uncharacterized protein</fullName>
    </submittedName>
</protein>